<name>A0A395JMT9_9GAMM</name>
<keyword evidence="3" id="KW-1185">Reference proteome</keyword>
<sequence length="97" mass="11077">MQAEMAISNPHLGDQMVALYRQTEDQNIKLLVKVFLQRAGEDWHAKVSAKKRRYRGAEVADSVTATTQNKRATEKTTTNMPQARTKSKRIYRGQVVE</sequence>
<comment type="caution">
    <text evidence="2">The sequence shown here is derived from an EMBL/GenBank/DDBJ whole genome shotgun (WGS) entry which is preliminary data.</text>
</comment>
<dbReference type="Proteomes" id="UP000253083">
    <property type="component" value="Unassembled WGS sequence"/>
</dbReference>
<gene>
    <name evidence="2" type="ORF">DFR28_1021188</name>
</gene>
<protein>
    <submittedName>
        <fullName evidence="2">Uncharacterized protein</fullName>
    </submittedName>
</protein>
<proteinExistence type="predicted"/>
<feature type="compositionally biased region" description="Polar residues" evidence="1">
    <location>
        <begin position="63"/>
        <end position="84"/>
    </location>
</feature>
<dbReference type="InParanoid" id="A0A395JMT9"/>
<reference evidence="2 3" key="1">
    <citation type="submission" date="2018-06" db="EMBL/GenBank/DDBJ databases">
        <title>Genomic Encyclopedia of Type Strains, Phase IV (KMG-IV): sequencing the most valuable type-strain genomes for metagenomic binning, comparative biology and taxonomic classification.</title>
        <authorList>
            <person name="Goeker M."/>
        </authorList>
    </citation>
    <scope>NUCLEOTIDE SEQUENCE [LARGE SCALE GENOMIC DNA]</scope>
    <source>
        <strain evidence="2 3">DSM 24032</strain>
    </source>
</reference>
<dbReference type="AlphaFoldDB" id="A0A395JMT9"/>
<evidence type="ECO:0000313" key="3">
    <source>
        <dbReference type="Proteomes" id="UP000253083"/>
    </source>
</evidence>
<evidence type="ECO:0000313" key="2">
    <source>
        <dbReference type="EMBL" id="RBP51755.1"/>
    </source>
</evidence>
<accession>A0A395JMT9</accession>
<feature type="region of interest" description="Disordered" evidence="1">
    <location>
        <begin position="60"/>
        <end position="97"/>
    </location>
</feature>
<evidence type="ECO:0000256" key="1">
    <source>
        <dbReference type="SAM" id="MobiDB-lite"/>
    </source>
</evidence>
<organism evidence="2 3">
    <name type="scientific">Arenicella xantha</name>
    <dbReference type="NCBI Taxonomy" id="644221"/>
    <lineage>
        <taxon>Bacteria</taxon>
        <taxon>Pseudomonadati</taxon>
        <taxon>Pseudomonadota</taxon>
        <taxon>Gammaproteobacteria</taxon>
        <taxon>Arenicellales</taxon>
        <taxon>Arenicellaceae</taxon>
        <taxon>Arenicella</taxon>
    </lineage>
</organism>
<dbReference type="EMBL" id="QNRT01000002">
    <property type="protein sequence ID" value="RBP51755.1"/>
    <property type="molecule type" value="Genomic_DNA"/>
</dbReference>